<evidence type="ECO:0000313" key="2">
    <source>
        <dbReference type="EMBL" id="KUG26126.1"/>
    </source>
</evidence>
<reference evidence="2" key="1">
    <citation type="journal article" date="2015" name="Proc. Natl. Acad. Sci. U.S.A.">
        <title>Networks of energetic and metabolic interactions define dynamics in microbial communities.</title>
        <authorList>
            <person name="Embree M."/>
            <person name="Liu J.K."/>
            <person name="Al-Bassam M.M."/>
            <person name="Zengler K."/>
        </authorList>
    </citation>
    <scope>NUCLEOTIDE SEQUENCE</scope>
</reference>
<dbReference type="AlphaFoldDB" id="A0A0W8FZK2"/>
<dbReference type="Pfam" id="PF01370">
    <property type="entry name" value="Epimerase"/>
    <property type="match status" value="1"/>
</dbReference>
<name>A0A0W8FZK2_9ZZZZ</name>
<feature type="domain" description="NAD-dependent epimerase/dehydratase" evidence="1">
    <location>
        <begin position="10"/>
        <end position="243"/>
    </location>
</feature>
<proteinExistence type="predicted"/>
<dbReference type="SUPFAM" id="SSF51735">
    <property type="entry name" value="NAD(P)-binding Rossmann-fold domains"/>
    <property type="match status" value="1"/>
</dbReference>
<accession>A0A0W8FZK2</accession>
<keyword evidence="2" id="KW-0413">Isomerase</keyword>
<sequence length="549" mass="64415">MNLFNGDKTILITGATGFIGRHFLDNIKDEYKVIAVARRSRKESNIPYHKNVQWIQCDISNWDRLKEVMNYINEHGGVDYIFHLAAFYDFTYKDNPEYERTNVKGTKNVLELAKGVNAKRLIFVSSLAACEFPGQGKVVTEETSPDANFSYAKSKRIGEEFTKEYSKYFPCTIIRLAAVFSDWCEYAPLYKFLTTWLSKKIDSRILAGKGESAVPYIHINDLISLFRIIIKEANNLSEIDIFNASPDGSVSHKELFHIATTYYFGKPKRPFYLPKFLIYPAMILRKFLQFFHLTIEDHFEKFWMIKYVDEKLNIDSSYTRMALRWEPTPRNHITRRLLFLLEKMKSHPDEWHLKNEAALKRVARRTNLIIYEHLSELKETVVAMIEERVLSPDAKETFARYQKMELNDFQCYISTLYHLLMATVRSGDRSLMIQYIDEIATRRFAEGFLPKELCETLSLYREIIISELGKRKELAKIKQEVYDYIGLTLQLAIDEVEDHYDSLIQKISIEKIAQSPFLPDCKELQRMIRQLSAFYQISPEDSINYDDLR</sequence>
<dbReference type="InterPro" id="IPR050177">
    <property type="entry name" value="Lipid_A_modif_metabolic_enz"/>
</dbReference>
<dbReference type="EC" id="5.1.3.2" evidence="2"/>
<protein>
    <submittedName>
        <fullName evidence="2">Udp-glucose 4-epimerase</fullName>
        <ecNumber evidence="2">5.1.3.2</ecNumber>
    </submittedName>
</protein>
<dbReference type="EMBL" id="LNQE01000529">
    <property type="protein sequence ID" value="KUG26126.1"/>
    <property type="molecule type" value="Genomic_DNA"/>
</dbReference>
<dbReference type="InterPro" id="IPR036291">
    <property type="entry name" value="NAD(P)-bd_dom_sf"/>
</dbReference>
<gene>
    <name evidence="2" type="ORF">ASZ90_004039</name>
</gene>
<dbReference type="GO" id="GO:0003978">
    <property type="term" value="F:UDP-glucose 4-epimerase activity"/>
    <property type="evidence" value="ECO:0007669"/>
    <property type="project" value="UniProtKB-EC"/>
</dbReference>
<dbReference type="InterPro" id="IPR001509">
    <property type="entry name" value="Epimerase_deHydtase"/>
</dbReference>
<comment type="caution">
    <text evidence="2">The sequence shown here is derived from an EMBL/GenBank/DDBJ whole genome shotgun (WGS) entry which is preliminary data.</text>
</comment>
<organism evidence="2">
    <name type="scientific">hydrocarbon metagenome</name>
    <dbReference type="NCBI Taxonomy" id="938273"/>
    <lineage>
        <taxon>unclassified sequences</taxon>
        <taxon>metagenomes</taxon>
        <taxon>ecological metagenomes</taxon>
    </lineage>
</organism>
<evidence type="ECO:0000259" key="1">
    <source>
        <dbReference type="Pfam" id="PF01370"/>
    </source>
</evidence>
<dbReference type="PANTHER" id="PTHR43245">
    <property type="entry name" value="BIFUNCTIONAL POLYMYXIN RESISTANCE PROTEIN ARNA"/>
    <property type="match status" value="1"/>
</dbReference>
<dbReference type="Gene3D" id="3.40.50.720">
    <property type="entry name" value="NAD(P)-binding Rossmann-like Domain"/>
    <property type="match status" value="1"/>
</dbReference>